<feature type="compositionally biased region" description="Basic residues" evidence="1">
    <location>
        <begin position="188"/>
        <end position="197"/>
    </location>
</feature>
<feature type="compositionally biased region" description="Basic and acidic residues" evidence="1">
    <location>
        <begin position="79"/>
        <end position="112"/>
    </location>
</feature>
<organism evidence="2 3">
    <name type="scientific">Cuscuta epithymum</name>
    <dbReference type="NCBI Taxonomy" id="186058"/>
    <lineage>
        <taxon>Eukaryota</taxon>
        <taxon>Viridiplantae</taxon>
        <taxon>Streptophyta</taxon>
        <taxon>Embryophyta</taxon>
        <taxon>Tracheophyta</taxon>
        <taxon>Spermatophyta</taxon>
        <taxon>Magnoliopsida</taxon>
        <taxon>eudicotyledons</taxon>
        <taxon>Gunneridae</taxon>
        <taxon>Pentapetalae</taxon>
        <taxon>asterids</taxon>
        <taxon>lamiids</taxon>
        <taxon>Solanales</taxon>
        <taxon>Convolvulaceae</taxon>
        <taxon>Cuscuteae</taxon>
        <taxon>Cuscuta</taxon>
        <taxon>Cuscuta subgen. Cuscuta</taxon>
    </lineage>
</organism>
<evidence type="ECO:0000313" key="3">
    <source>
        <dbReference type="Proteomes" id="UP001152523"/>
    </source>
</evidence>
<protein>
    <submittedName>
        <fullName evidence="2">Uncharacterized protein</fullName>
    </submittedName>
</protein>
<dbReference type="Proteomes" id="UP001152523">
    <property type="component" value="Unassembled WGS sequence"/>
</dbReference>
<proteinExistence type="predicted"/>
<feature type="compositionally biased region" description="Basic and acidic residues" evidence="1">
    <location>
        <begin position="173"/>
        <end position="187"/>
    </location>
</feature>
<sequence>MPTYNIFGPETQKQLLEEVIQDEREEIALQCNKDAETVVGVEQGHMDIDGEVRNEQKHDGGSGVRGEINESEKEDEEMAEKGLGEEKEDGGKQSKCEQEGKDGLEEIDERRGENVEVCWEDFNTQFVTEMITSADKVEKLVLGEQSEVDHSPGGESATKVQLQEPRQGNGDNGNKEKTKVQARTQREKRLRPHVHQL</sequence>
<evidence type="ECO:0000313" key="2">
    <source>
        <dbReference type="EMBL" id="CAH9136861.1"/>
    </source>
</evidence>
<evidence type="ECO:0000256" key="1">
    <source>
        <dbReference type="SAM" id="MobiDB-lite"/>
    </source>
</evidence>
<keyword evidence="3" id="KW-1185">Reference proteome</keyword>
<comment type="caution">
    <text evidence="2">The sequence shown here is derived from an EMBL/GenBank/DDBJ whole genome shotgun (WGS) entry which is preliminary data.</text>
</comment>
<feature type="region of interest" description="Disordered" evidence="1">
    <location>
        <begin position="44"/>
        <end position="112"/>
    </location>
</feature>
<feature type="region of interest" description="Disordered" evidence="1">
    <location>
        <begin position="142"/>
        <end position="197"/>
    </location>
</feature>
<dbReference type="EMBL" id="CAMAPF010000997">
    <property type="protein sequence ID" value="CAH9136861.1"/>
    <property type="molecule type" value="Genomic_DNA"/>
</dbReference>
<gene>
    <name evidence="2" type="ORF">CEPIT_LOCUS35598</name>
</gene>
<dbReference type="AlphaFoldDB" id="A0AAV0FN50"/>
<feature type="compositionally biased region" description="Basic and acidic residues" evidence="1">
    <location>
        <begin position="142"/>
        <end position="152"/>
    </location>
</feature>
<accession>A0AAV0FN50</accession>
<reference evidence="2" key="1">
    <citation type="submission" date="2022-07" db="EMBL/GenBank/DDBJ databases">
        <authorList>
            <person name="Macas J."/>
            <person name="Novak P."/>
            <person name="Neumann P."/>
        </authorList>
    </citation>
    <scope>NUCLEOTIDE SEQUENCE</scope>
</reference>
<feature type="compositionally biased region" description="Basic and acidic residues" evidence="1">
    <location>
        <begin position="44"/>
        <end position="60"/>
    </location>
</feature>
<name>A0AAV0FN50_9ASTE</name>